<dbReference type="InterPro" id="IPR033305">
    <property type="entry name" value="Hydin-like"/>
</dbReference>
<reference evidence="1" key="1">
    <citation type="submission" date="2022-01" db="EMBL/GenBank/DDBJ databases">
        <authorList>
            <person name="King R."/>
        </authorList>
    </citation>
    <scope>NUCLEOTIDE SEQUENCE</scope>
</reference>
<proteinExistence type="predicted"/>
<dbReference type="GO" id="GO:0005930">
    <property type="term" value="C:axoneme"/>
    <property type="evidence" value="ECO:0007669"/>
    <property type="project" value="TreeGrafter"/>
</dbReference>
<protein>
    <submittedName>
        <fullName evidence="1">Uncharacterized protein</fullName>
    </submittedName>
</protein>
<dbReference type="InterPro" id="IPR013783">
    <property type="entry name" value="Ig-like_fold"/>
</dbReference>
<dbReference type="Gene3D" id="2.60.40.10">
    <property type="entry name" value="Immunoglobulins"/>
    <property type="match status" value="2"/>
</dbReference>
<dbReference type="GO" id="GO:1904158">
    <property type="term" value="P:axonemal central apparatus assembly"/>
    <property type="evidence" value="ECO:0007669"/>
    <property type="project" value="TreeGrafter"/>
</dbReference>
<dbReference type="OrthoDB" id="442692at2759"/>
<name>A0A9P0H915_NEZVI</name>
<evidence type="ECO:0000313" key="2">
    <source>
        <dbReference type="Proteomes" id="UP001152798"/>
    </source>
</evidence>
<gene>
    <name evidence="1" type="ORF">NEZAVI_LOCUS7576</name>
</gene>
<dbReference type="PANTHER" id="PTHR23053:SF0">
    <property type="entry name" value="HYDROCEPHALUS-INDUCING PROTEIN HOMOLOG"/>
    <property type="match status" value="1"/>
</dbReference>
<accession>A0A9P0H915</accession>
<sequence>MLKLQIPLDGVEESIVYDELISSSVKDLPKTPNEFRLEPTEVKIQAKHRAEVKVFLVANIAKKYSGNIIISSEMHLYENKKLPVCFNAIAPEITCSPDTLRLPYCFKGSEYEQTILISNKGNVQVSFWLLDYKDLQRGIYCHRRDNEMGLIDPLGSAEFTFQLSSGSLGEHNFTLLGFVLGNGIVPLCDITIVGIGPVVIVKNESLIWSNINILKPYEKTLSIFNASPIIAEFIISFEKDSNLWMVSIHDGIIDPDETVYVTITPNPIDVGLLKDHLKIQVKDSRILTVKLEAMVTGSSIVFSPNIFPFIDFGPALRYLIRNS</sequence>
<dbReference type="GO" id="GO:0003341">
    <property type="term" value="P:cilium movement"/>
    <property type="evidence" value="ECO:0007669"/>
    <property type="project" value="TreeGrafter"/>
</dbReference>
<dbReference type="Proteomes" id="UP001152798">
    <property type="component" value="Chromosome 4"/>
</dbReference>
<dbReference type="PANTHER" id="PTHR23053">
    <property type="entry name" value="DLEC1 DELETED IN LUNG AND ESOPHAGEAL CANCER 1"/>
    <property type="match status" value="1"/>
</dbReference>
<dbReference type="EMBL" id="OV725080">
    <property type="protein sequence ID" value="CAH1397815.1"/>
    <property type="molecule type" value="Genomic_DNA"/>
</dbReference>
<keyword evidence="2" id="KW-1185">Reference proteome</keyword>
<evidence type="ECO:0000313" key="1">
    <source>
        <dbReference type="EMBL" id="CAH1397815.1"/>
    </source>
</evidence>
<dbReference type="AlphaFoldDB" id="A0A9P0H915"/>
<organism evidence="1 2">
    <name type="scientific">Nezara viridula</name>
    <name type="common">Southern green stink bug</name>
    <name type="synonym">Cimex viridulus</name>
    <dbReference type="NCBI Taxonomy" id="85310"/>
    <lineage>
        <taxon>Eukaryota</taxon>
        <taxon>Metazoa</taxon>
        <taxon>Ecdysozoa</taxon>
        <taxon>Arthropoda</taxon>
        <taxon>Hexapoda</taxon>
        <taxon>Insecta</taxon>
        <taxon>Pterygota</taxon>
        <taxon>Neoptera</taxon>
        <taxon>Paraneoptera</taxon>
        <taxon>Hemiptera</taxon>
        <taxon>Heteroptera</taxon>
        <taxon>Panheteroptera</taxon>
        <taxon>Pentatomomorpha</taxon>
        <taxon>Pentatomoidea</taxon>
        <taxon>Pentatomidae</taxon>
        <taxon>Pentatominae</taxon>
        <taxon>Nezara</taxon>
    </lineage>
</organism>